<dbReference type="GO" id="GO:0015562">
    <property type="term" value="F:efflux transmembrane transporter activity"/>
    <property type="evidence" value="ECO:0007669"/>
    <property type="project" value="InterPro"/>
</dbReference>
<dbReference type="Gene3D" id="1.20.1600.10">
    <property type="entry name" value="Outer membrane efflux proteins (OEP)"/>
    <property type="match status" value="1"/>
</dbReference>
<dbReference type="GO" id="GO:0005886">
    <property type="term" value="C:plasma membrane"/>
    <property type="evidence" value="ECO:0007669"/>
    <property type="project" value="UniProtKB-SubCell"/>
</dbReference>
<evidence type="ECO:0000256" key="2">
    <source>
        <dbReference type="RuleBase" id="RU362097"/>
    </source>
</evidence>
<gene>
    <name evidence="3" type="ORF">QO001_006131</name>
</gene>
<keyword evidence="2" id="KW-0472">Membrane</keyword>
<evidence type="ECO:0000313" key="3">
    <source>
        <dbReference type="EMBL" id="MDQ0547175.1"/>
    </source>
</evidence>
<keyword evidence="2" id="KW-0812">Transmembrane</keyword>
<evidence type="ECO:0000256" key="1">
    <source>
        <dbReference type="ARBA" id="ARBA00007613"/>
    </source>
</evidence>
<proteinExistence type="inferred from homology"/>
<dbReference type="PANTHER" id="PTHR30203">
    <property type="entry name" value="OUTER MEMBRANE CATION EFFLUX PROTEIN"/>
    <property type="match status" value="1"/>
</dbReference>
<organism evidence="3 4">
    <name type="scientific">Methylobacterium brachiatum</name>
    <dbReference type="NCBI Taxonomy" id="269660"/>
    <lineage>
        <taxon>Bacteria</taxon>
        <taxon>Pseudomonadati</taxon>
        <taxon>Pseudomonadota</taxon>
        <taxon>Alphaproteobacteria</taxon>
        <taxon>Hyphomicrobiales</taxon>
        <taxon>Methylobacteriaceae</taxon>
        <taxon>Methylobacterium</taxon>
    </lineage>
</organism>
<dbReference type="AlphaFoldDB" id="A0AAJ1TUK2"/>
<dbReference type="RefSeq" id="WP_230368097.1">
    <property type="nucleotide sequence ID" value="NZ_JAJALK010000021.1"/>
</dbReference>
<sequence>MFPLNARPGLALAVAGLLGGCVVGPDYAGSPVAAQRAESGAPFVRATSARMVPVDPPARWWTSLRDPILSDLVEEALATNTNVQVASARLRQSRAMLAQRTADLAPTVSSNAVALNNQFPVRDFVGRGLTSGLGSATGSADGAVTIPKSINTDLYNASFDATWEIDIFGGKQRAIEQAAAQGEAAEAAVADAQVQVAAEVAQAYVTLRGAQRRLALTLRAASLQREAVGLSQQRLAGGAASSLDVERLRTQFETTASQAPAFQAQIDQSLNQIAVLVSREPGAVDALLKPARPVPVPPSTLAVGDPAGMLRRRPDIRRAERQIAAANAQIGQAVARLFPKVSLLGNAGWVSPNIGSIGSLAASTYTLGPTLSWNILDFGRTLAQIRQSEAGTDEALAQYEQTVLQALQDAETALSRYGHQRATVARLARASASAGKASMLTDQRNTAGTISTIDVLDVERQRLQAEQGLAQAQAEYTNDYVALQKSLGLGWSLPDERMSVARR</sequence>
<dbReference type="PANTHER" id="PTHR30203:SF25">
    <property type="entry name" value="OUTER MEMBRANE PROTEIN-RELATED"/>
    <property type="match status" value="1"/>
</dbReference>
<dbReference type="InterPro" id="IPR003423">
    <property type="entry name" value="OMP_efflux"/>
</dbReference>
<dbReference type="EMBL" id="JAUSWL010000022">
    <property type="protein sequence ID" value="MDQ0547175.1"/>
    <property type="molecule type" value="Genomic_DNA"/>
</dbReference>
<dbReference type="PROSITE" id="PS51257">
    <property type="entry name" value="PROKAR_LIPOPROTEIN"/>
    <property type="match status" value="1"/>
</dbReference>
<dbReference type="Pfam" id="PF02321">
    <property type="entry name" value="OEP"/>
    <property type="match status" value="2"/>
</dbReference>
<dbReference type="NCBIfam" id="TIGR01845">
    <property type="entry name" value="outer_NodT"/>
    <property type="match status" value="1"/>
</dbReference>
<protein>
    <submittedName>
        <fullName evidence="3">NodT family efflux transporter outer membrane factor (OMF) lipoprotein</fullName>
    </submittedName>
</protein>
<evidence type="ECO:0000313" key="4">
    <source>
        <dbReference type="Proteomes" id="UP001223420"/>
    </source>
</evidence>
<comment type="caution">
    <text evidence="3">The sequence shown here is derived from an EMBL/GenBank/DDBJ whole genome shotgun (WGS) entry which is preliminary data.</text>
</comment>
<comment type="similarity">
    <text evidence="1 2">Belongs to the outer membrane factor (OMF) (TC 1.B.17) family.</text>
</comment>
<dbReference type="SUPFAM" id="SSF56954">
    <property type="entry name" value="Outer membrane efflux proteins (OEP)"/>
    <property type="match status" value="1"/>
</dbReference>
<dbReference type="Proteomes" id="UP001223420">
    <property type="component" value="Unassembled WGS sequence"/>
</dbReference>
<name>A0AAJ1TUK2_9HYPH</name>
<keyword evidence="2 3" id="KW-0449">Lipoprotein</keyword>
<dbReference type="Gene3D" id="2.20.200.10">
    <property type="entry name" value="Outer membrane efflux proteins (OEP)"/>
    <property type="match status" value="1"/>
</dbReference>
<comment type="subcellular location">
    <subcellularLocation>
        <location evidence="2">Cell membrane</location>
        <topology evidence="2">Lipid-anchor</topology>
    </subcellularLocation>
</comment>
<keyword evidence="2" id="KW-0564">Palmitate</keyword>
<keyword evidence="2" id="KW-1134">Transmembrane beta strand</keyword>
<reference evidence="3" key="1">
    <citation type="submission" date="2023-07" db="EMBL/GenBank/DDBJ databases">
        <title>Genomic Encyclopedia of Type Strains, Phase IV (KMG-IV): sequencing the most valuable type-strain genomes for metagenomic binning, comparative biology and taxonomic classification.</title>
        <authorList>
            <person name="Goeker M."/>
        </authorList>
    </citation>
    <scope>NUCLEOTIDE SEQUENCE</scope>
    <source>
        <strain evidence="3">DSM 19569</strain>
    </source>
</reference>
<dbReference type="InterPro" id="IPR010131">
    <property type="entry name" value="MdtP/NodT-like"/>
</dbReference>
<accession>A0AAJ1TUK2</accession>